<dbReference type="InterPro" id="IPR007221">
    <property type="entry name" value="MreC"/>
</dbReference>
<dbReference type="Pfam" id="PF04085">
    <property type="entry name" value="MreC"/>
    <property type="match status" value="1"/>
</dbReference>
<dbReference type="OrthoDB" id="5196068at2"/>
<keyword evidence="5" id="KW-0175">Coiled coil</keyword>
<sequence length="334" mass="35061">MNRRRTVIAAFLLIALAFITLDFRESGGPVGGLQRGADAVFSPIQEGFAAVVRPIGGFFGSIFDLGTLRSQIEQLQEENATLRQRGLRIADVERRLTEAEELLGMVERENLRVVGARVIAAPPGTFQREILIDVGAGQGVAQGMAVINDRGVVGQVIQVTSTRARVALLTSVETGDFSVNAVTPEFRSPGLLSGQGSGLLRLEMLDSNVAVPLDAEVVTLRFQGSLVPPGLPIGVIEPPADGDTEGERFLSVRPFVDFGELSTVAVVIAGPEEDGEFTEEETIEADIAPAPTVTLAPDPDAVAVPGVDFPAPATPSEDPSASPSPSASPTETEG</sequence>
<proteinExistence type="inferred from homology"/>
<keyword evidence="9" id="KW-1185">Reference proteome</keyword>
<dbReference type="GO" id="GO:0008360">
    <property type="term" value="P:regulation of cell shape"/>
    <property type="evidence" value="ECO:0007669"/>
    <property type="project" value="UniProtKB-KW"/>
</dbReference>
<gene>
    <name evidence="8" type="ORF">DVS28_a1517</name>
</gene>
<dbReference type="KEGG" id="euz:DVS28_a1517"/>
<feature type="coiled-coil region" evidence="5">
    <location>
        <begin position="65"/>
        <end position="109"/>
    </location>
</feature>
<dbReference type="Proteomes" id="UP000264006">
    <property type="component" value="Chromosome"/>
</dbReference>
<dbReference type="InterPro" id="IPR042177">
    <property type="entry name" value="Cell/Rod_1"/>
</dbReference>
<evidence type="ECO:0000313" key="9">
    <source>
        <dbReference type="Proteomes" id="UP000264006"/>
    </source>
</evidence>
<accession>A0A346XVG3</accession>
<dbReference type="Gene3D" id="2.40.10.350">
    <property type="entry name" value="Rod shape-determining protein MreC, domain 2"/>
    <property type="match status" value="1"/>
</dbReference>
<evidence type="ECO:0000256" key="6">
    <source>
        <dbReference type="SAM" id="MobiDB-lite"/>
    </source>
</evidence>
<dbReference type="GO" id="GO:0005886">
    <property type="term" value="C:plasma membrane"/>
    <property type="evidence" value="ECO:0007669"/>
    <property type="project" value="TreeGrafter"/>
</dbReference>
<keyword evidence="3" id="KW-0133">Cell shape</keyword>
<evidence type="ECO:0000256" key="3">
    <source>
        <dbReference type="ARBA" id="ARBA00022960"/>
    </source>
</evidence>
<feature type="domain" description="Rod shape-determining protein MreC beta-barrel core" evidence="7">
    <location>
        <begin position="118"/>
        <end position="267"/>
    </location>
</feature>
<dbReference type="AlphaFoldDB" id="A0A346XVG3"/>
<evidence type="ECO:0000256" key="5">
    <source>
        <dbReference type="SAM" id="Coils"/>
    </source>
</evidence>
<comment type="similarity">
    <text evidence="1">Belongs to the MreC family.</text>
</comment>
<feature type="region of interest" description="Disordered" evidence="6">
    <location>
        <begin position="297"/>
        <end position="334"/>
    </location>
</feature>
<evidence type="ECO:0000256" key="1">
    <source>
        <dbReference type="ARBA" id="ARBA00009369"/>
    </source>
</evidence>
<organism evidence="8 9">
    <name type="scientific">Euzebya pacifica</name>
    <dbReference type="NCBI Taxonomy" id="1608957"/>
    <lineage>
        <taxon>Bacteria</taxon>
        <taxon>Bacillati</taxon>
        <taxon>Actinomycetota</taxon>
        <taxon>Nitriliruptoria</taxon>
        <taxon>Euzebyales</taxon>
    </lineage>
</organism>
<dbReference type="PANTHER" id="PTHR34138:SF1">
    <property type="entry name" value="CELL SHAPE-DETERMINING PROTEIN MREC"/>
    <property type="match status" value="1"/>
</dbReference>
<feature type="compositionally biased region" description="Low complexity" evidence="6">
    <location>
        <begin position="310"/>
        <end position="334"/>
    </location>
</feature>
<evidence type="ECO:0000256" key="4">
    <source>
        <dbReference type="ARBA" id="ARBA00032089"/>
    </source>
</evidence>
<dbReference type="PANTHER" id="PTHR34138">
    <property type="entry name" value="CELL SHAPE-DETERMINING PROTEIN MREC"/>
    <property type="match status" value="1"/>
</dbReference>
<dbReference type="RefSeq" id="WP_114590899.1">
    <property type="nucleotide sequence ID" value="NZ_CAXIBR010000016.1"/>
</dbReference>
<reference evidence="8 9" key="1">
    <citation type="submission" date="2018-09" db="EMBL/GenBank/DDBJ databases">
        <title>Complete genome sequence of Euzebya sp. DY32-46 isolated from seawater of Pacific Ocean.</title>
        <authorList>
            <person name="Xu L."/>
            <person name="Wu Y.-H."/>
            <person name="Xu X.-W."/>
        </authorList>
    </citation>
    <scope>NUCLEOTIDE SEQUENCE [LARGE SCALE GENOMIC DNA]</scope>
    <source>
        <strain evidence="8 9">DY32-46</strain>
    </source>
</reference>
<name>A0A346XVG3_9ACTN</name>
<evidence type="ECO:0000259" key="7">
    <source>
        <dbReference type="Pfam" id="PF04085"/>
    </source>
</evidence>
<dbReference type="Gene3D" id="2.40.10.340">
    <property type="entry name" value="Rod shape-determining protein MreC, domain 1"/>
    <property type="match status" value="1"/>
</dbReference>
<protein>
    <recommendedName>
        <fullName evidence="2">Cell shape-determining protein MreC</fullName>
    </recommendedName>
    <alternativeName>
        <fullName evidence="4">Cell shape protein MreC</fullName>
    </alternativeName>
</protein>
<dbReference type="InterPro" id="IPR042175">
    <property type="entry name" value="Cell/Rod_MreC_2"/>
</dbReference>
<evidence type="ECO:0000313" key="8">
    <source>
        <dbReference type="EMBL" id="AXV06210.1"/>
    </source>
</evidence>
<evidence type="ECO:0000256" key="2">
    <source>
        <dbReference type="ARBA" id="ARBA00013855"/>
    </source>
</evidence>
<dbReference type="InterPro" id="IPR055342">
    <property type="entry name" value="MreC_beta-barrel_core"/>
</dbReference>
<dbReference type="EMBL" id="CP031165">
    <property type="protein sequence ID" value="AXV06210.1"/>
    <property type="molecule type" value="Genomic_DNA"/>
</dbReference>